<dbReference type="EMBL" id="LGTE01000052">
    <property type="protein sequence ID" value="KNZ68174.1"/>
    <property type="molecule type" value="Genomic_DNA"/>
</dbReference>
<feature type="binding site" evidence="3">
    <location>
        <begin position="139"/>
        <end position="144"/>
    </location>
    <ligand>
        <name>substrate</name>
    </ligand>
</feature>
<organism evidence="5 6">
    <name type="scientific">Thermincola ferriacetica</name>
    <dbReference type="NCBI Taxonomy" id="281456"/>
    <lineage>
        <taxon>Bacteria</taxon>
        <taxon>Bacillati</taxon>
        <taxon>Bacillota</taxon>
        <taxon>Clostridia</taxon>
        <taxon>Eubacteriales</taxon>
        <taxon>Thermincolaceae</taxon>
        <taxon>Thermincola</taxon>
    </lineage>
</organism>
<dbReference type="PATRIC" id="fig|281456.6.peg.3477"/>
<comment type="caution">
    <text evidence="5">The sequence shown here is derived from an EMBL/GenBank/DDBJ whole genome shotgun (WGS) entry which is preliminary data.</text>
</comment>
<gene>
    <name evidence="5" type="ORF">Tfer_3293</name>
</gene>
<evidence type="ECO:0000313" key="5">
    <source>
        <dbReference type="EMBL" id="KNZ68174.1"/>
    </source>
</evidence>
<keyword evidence="1" id="KW-0456">Lyase</keyword>
<feature type="binding site" evidence="3">
    <location>
        <position position="250"/>
    </location>
    <ligand>
        <name>substrate</name>
    </ligand>
</feature>
<evidence type="ECO:0000313" key="6">
    <source>
        <dbReference type="Proteomes" id="UP000037175"/>
    </source>
</evidence>
<dbReference type="PANTHER" id="PTHR12935:SF0">
    <property type="entry name" value="GAMMA-GLUTAMYLCYCLOTRANSFERASE"/>
    <property type="match status" value="1"/>
</dbReference>
<dbReference type="RefSeq" id="WP_052219190.1">
    <property type="nucleotide sequence ID" value="NZ_LGTE01000052.1"/>
</dbReference>
<dbReference type="InterPro" id="IPR009288">
    <property type="entry name" value="AIG2-like_dom"/>
</dbReference>
<dbReference type="InterPro" id="IPR017939">
    <property type="entry name" value="G-Glutamylcylcotransferase"/>
</dbReference>
<dbReference type="Proteomes" id="UP000037175">
    <property type="component" value="Unassembled WGS sequence"/>
</dbReference>
<dbReference type="AlphaFoldDB" id="A0A0L6VZA0"/>
<feature type="active site" description="Proton acceptor" evidence="2">
    <location>
        <position position="208"/>
    </location>
</feature>
<name>A0A0L6VZA0_9FIRM</name>
<dbReference type="SUPFAM" id="SSF110857">
    <property type="entry name" value="Gamma-glutamyl cyclotransferase-like"/>
    <property type="match status" value="1"/>
</dbReference>
<dbReference type="Gene3D" id="3.10.490.10">
    <property type="entry name" value="Gamma-glutamyl cyclotransferase-like"/>
    <property type="match status" value="1"/>
</dbReference>
<dbReference type="Pfam" id="PF06094">
    <property type="entry name" value="GGACT"/>
    <property type="match status" value="1"/>
</dbReference>
<dbReference type="InterPro" id="IPR036568">
    <property type="entry name" value="GGCT-like_sf"/>
</dbReference>
<keyword evidence="6" id="KW-1185">Reference proteome</keyword>
<dbReference type="CDD" id="cd06661">
    <property type="entry name" value="GGCT_like"/>
    <property type="match status" value="1"/>
</dbReference>
<evidence type="ECO:0000256" key="1">
    <source>
        <dbReference type="ARBA" id="ARBA00023239"/>
    </source>
</evidence>
<proteinExistence type="predicted"/>
<dbReference type="GO" id="GO:0003839">
    <property type="term" value="F:gamma-glutamylcyclotransferase activity"/>
    <property type="evidence" value="ECO:0007669"/>
    <property type="project" value="InterPro"/>
</dbReference>
<evidence type="ECO:0000259" key="4">
    <source>
        <dbReference type="Pfam" id="PF06094"/>
    </source>
</evidence>
<evidence type="ECO:0000256" key="3">
    <source>
        <dbReference type="PIRSR" id="PIRSR617939-2"/>
    </source>
</evidence>
<protein>
    <submittedName>
        <fullName evidence="5">AIG2-like family protein</fullName>
    </submittedName>
</protein>
<dbReference type="InterPro" id="IPR013024">
    <property type="entry name" value="GGCT-like"/>
</dbReference>
<evidence type="ECO:0000256" key="2">
    <source>
        <dbReference type="PIRSR" id="PIRSR617939-1"/>
    </source>
</evidence>
<feature type="domain" description="Gamma-glutamylcyclotransferase AIG2-like" evidence="4">
    <location>
        <begin position="139"/>
        <end position="240"/>
    </location>
</feature>
<dbReference type="PANTHER" id="PTHR12935">
    <property type="entry name" value="GAMMA-GLUTAMYLCYCLOTRANSFERASE"/>
    <property type="match status" value="1"/>
</dbReference>
<accession>A0A0L6VZA0</accession>
<reference evidence="6" key="1">
    <citation type="submission" date="2015-07" db="EMBL/GenBank/DDBJ databases">
        <title>Complete Genome of Thermincola ferriacetica strain Z-0001T.</title>
        <authorList>
            <person name="Lusk B."/>
            <person name="Badalamenti J.P."/>
            <person name="Parameswaran P."/>
            <person name="Bond D.R."/>
            <person name="Torres C.I."/>
        </authorList>
    </citation>
    <scope>NUCLEOTIDE SEQUENCE [LARGE SCALE GENOMIC DNA]</scope>
    <source>
        <strain evidence="6">Z-0001</strain>
    </source>
</reference>
<sequence>MIINELKKLENSIRRGEWQPKHDKCELWGGADVVIALELTDDLRAWESDNHLVIDYDRIHKSSKVLVISKYARQISALFYSLREIFRDYIDFANKFAFYGRLGKRANKYIAQNDDLDGVLLEIIDEAKMMAREFGGRLYFAYGSNMDENQMAQRCLTAKLIGKARLNDYKFIINSRGVASIIKSDNSFVEGILWSIFPQDEKSLDGYEGIYSNLYNKEEIVAKMLPKGEEVSAIVYIASENVCGKPCPGYLEKIISAANKFNFDPEYIAELESWGKANC</sequence>